<reference evidence="4" key="1">
    <citation type="submission" date="2016-10" db="EMBL/GenBank/DDBJ databases">
        <authorList>
            <person name="de Groot N.N."/>
        </authorList>
    </citation>
    <scope>NUCLEOTIDE SEQUENCE [LARGE SCALE GENOMIC DNA]</scope>
    <source>
        <strain evidence="4">10nlg</strain>
    </source>
</reference>
<dbReference type="Gene3D" id="3.40.30.10">
    <property type="entry name" value="Glutaredoxin"/>
    <property type="match status" value="1"/>
</dbReference>
<accession>A0A1H9UW97</accession>
<comment type="caution">
    <text evidence="3">The sequence shown here is derived from an EMBL/GenBank/DDBJ whole genome shotgun (WGS) entry which is preliminary data.</text>
</comment>
<dbReference type="Pfam" id="PF00578">
    <property type="entry name" value="AhpC-TSA"/>
    <property type="match status" value="1"/>
</dbReference>
<dbReference type="EMBL" id="FOGV01000016">
    <property type="protein sequence ID" value="SES13303.1"/>
    <property type="molecule type" value="Genomic_DNA"/>
</dbReference>
<dbReference type="GO" id="GO:0016491">
    <property type="term" value="F:oxidoreductase activity"/>
    <property type="evidence" value="ECO:0007669"/>
    <property type="project" value="InterPro"/>
</dbReference>
<dbReference type="AlphaFoldDB" id="A0A1H9UW97"/>
<dbReference type="SUPFAM" id="SSF52833">
    <property type="entry name" value="Thioredoxin-like"/>
    <property type="match status" value="1"/>
</dbReference>
<gene>
    <name evidence="3" type="ORF">SAMN05444126_11614</name>
</gene>
<dbReference type="InterPro" id="IPR036249">
    <property type="entry name" value="Thioredoxin-like_sf"/>
</dbReference>
<sequence>MEEIQDMGYDVYGISPADPAGHAQLREQNDLPFDILTDSDGEMGADTGFIDMDEEMIYRGYVAVNADTGKIAEEIDYLVGDNSEEVIETLENMQ</sequence>
<feature type="domain" description="Alkyl hydroperoxide reductase subunit C/ Thiol specific antioxidant" evidence="2">
    <location>
        <begin position="2"/>
        <end position="71"/>
    </location>
</feature>
<protein>
    <submittedName>
        <fullName evidence="3">AhpC/TSA family protein</fullName>
    </submittedName>
</protein>
<dbReference type="GO" id="GO:0016209">
    <property type="term" value="F:antioxidant activity"/>
    <property type="evidence" value="ECO:0007669"/>
    <property type="project" value="InterPro"/>
</dbReference>
<evidence type="ECO:0000256" key="1">
    <source>
        <dbReference type="ARBA" id="ARBA00023157"/>
    </source>
</evidence>
<proteinExistence type="predicted"/>
<dbReference type="STRING" id="1464123.SAMN05444126_11614"/>
<organism evidence="3 4">
    <name type="scientific">Salisediminibacterium halotolerans</name>
    <dbReference type="NCBI Taxonomy" id="517425"/>
    <lineage>
        <taxon>Bacteria</taxon>
        <taxon>Bacillati</taxon>
        <taxon>Bacillota</taxon>
        <taxon>Bacilli</taxon>
        <taxon>Bacillales</taxon>
        <taxon>Bacillaceae</taxon>
        <taxon>Salisediminibacterium</taxon>
    </lineage>
</organism>
<name>A0A1H9UW97_9BACI</name>
<keyword evidence="1" id="KW-1015">Disulfide bond</keyword>
<evidence type="ECO:0000313" key="3">
    <source>
        <dbReference type="EMBL" id="SES13303.1"/>
    </source>
</evidence>
<evidence type="ECO:0000259" key="2">
    <source>
        <dbReference type="Pfam" id="PF00578"/>
    </source>
</evidence>
<evidence type="ECO:0000313" key="4">
    <source>
        <dbReference type="Proteomes" id="UP000199318"/>
    </source>
</evidence>
<dbReference type="Proteomes" id="UP000199318">
    <property type="component" value="Unassembled WGS sequence"/>
</dbReference>
<keyword evidence="4" id="KW-1185">Reference proteome</keyword>
<dbReference type="InterPro" id="IPR000866">
    <property type="entry name" value="AhpC/TSA"/>
</dbReference>